<dbReference type="GeneID" id="43451897"/>
<name>V5XEH9_MYCNE</name>
<gene>
    <name evidence="1" type="ORF">D174_20815</name>
</gene>
<keyword evidence="2" id="KW-1185">Reference proteome</keyword>
<reference evidence="1 2" key="1">
    <citation type="journal article" date="2014" name="Genome Announc.">
        <title>Complete Genome Sequence of Sterol-Transforming Mycobacterium neoaurum Strain VKM Ac-1815D.</title>
        <authorList>
            <person name="Shtratnikova V.Y."/>
            <person name="Bragin E.Y."/>
            <person name="Dovbnya D.V."/>
            <person name="Pekov Y.A."/>
            <person name="Schelkunov M.I."/>
            <person name="Strizhov N."/>
            <person name="Ivashina T.V."/>
            <person name="Ashapkin V.V."/>
            <person name="Donova M.V."/>
        </authorList>
    </citation>
    <scope>NUCLEOTIDE SEQUENCE [LARGE SCALE GENOMIC DNA]</scope>
    <source>
        <strain evidence="1 2">VKM Ac-1815D</strain>
    </source>
</reference>
<proteinExistence type="predicted"/>
<dbReference type="Proteomes" id="UP000018763">
    <property type="component" value="Chromosome"/>
</dbReference>
<dbReference type="SMR" id="V5XEH9"/>
<accession>V5XEH9</accession>
<dbReference type="InterPro" id="IPR011990">
    <property type="entry name" value="TPR-like_helical_dom_sf"/>
</dbReference>
<dbReference type="EMBL" id="CP006936">
    <property type="protein sequence ID" value="AHC26845.1"/>
    <property type="molecule type" value="Genomic_DNA"/>
</dbReference>
<evidence type="ECO:0000313" key="1">
    <source>
        <dbReference type="EMBL" id="AHC26845.1"/>
    </source>
</evidence>
<dbReference type="SUPFAM" id="SSF48452">
    <property type="entry name" value="TPR-like"/>
    <property type="match status" value="1"/>
</dbReference>
<organism evidence="1 2">
    <name type="scientific">Mycolicibacterium neoaurum VKM Ac-1815D</name>
    <dbReference type="NCBI Taxonomy" id="700508"/>
    <lineage>
        <taxon>Bacteria</taxon>
        <taxon>Bacillati</taxon>
        <taxon>Actinomycetota</taxon>
        <taxon>Actinomycetes</taxon>
        <taxon>Mycobacteriales</taxon>
        <taxon>Mycobacteriaceae</taxon>
        <taxon>Mycolicibacterium</taxon>
    </lineage>
</organism>
<dbReference type="RefSeq" id="WP_019510490.1">
    <property type="nucleotide sequence ID" value="NC_023036.2"/>
</dbReference>
<dbReference type="Gene3D" id="1.25.40.10">
    <property type="entry name" value="Tetratricopeptide repeat domain"/>
    <property type="match status" value="1"/>
</dbReference>
<sequence length="406" mass="41748">MPDLVDAAAAALARGDLAVAEEQARSALADGTSLPALLILAQALAWQGRGTDADTVLARVDPAGLGDADLIAWALPRAANQFWMLDQPERATAFLRAIRGRLSSAVTIDALLCTFAMNAGSPQRALDIAESVLSCDHAEDRAVGWAAAAAGLSAARMGRFDQVDGLAARAGAAGHPGVLRFTSTYGQITARLLTGDIGAADDVADGLVCDTGPSRAIALVLRADIALARGVLDEAVEALREAAPALSTTGYSWGQLAWMLLAQAHAQQGRAVDAAKALSRAESRHGLKSMLFAPELALAKAWTAAARRDQPGAVRAAREAARAALRGGQHAVALRALHDAVRLGDTRAAEAVAGVSCECVFGRLTAEHAQALSSGDIAGLESVAARWDGLGWGAAARDAARQAGRS</sequence>
<protein>
    <submittedName>
        <fullName evidence="1">ATPase AAA</fullName>
    </submittedName>
</protein>
<dbReference type="AlphaFoldDB" id="V5XEH9"/>
<evidence type="ECO:0000313" key="2">
    <source>
        <dbReference type="Proteomes" id="UP000018763"/>
    </source>
</evidence>